<dbReference type="Proteomes" id="UP000887580">
    <property type="component" value="Unplaced"/>
</dbReference>
<dbReference type="WBParaSite" id="PS1159_v2.g1605.t1">
    <property type="protein sequence ID" value="PS1159_v2.g1605.t1"/>
    <property type="gene ID" value="PS1159_v2.g1605"/>
</dbReference>
<name>A0AC35FC54_9BILA</name>
<sequence>MESAAIISDKVDDNIINELTGQNQVEQRIASNINHGVDATADKITEWRSDAHNLGQAAQDKLYGAAGAVRK</sequence>
<proteinExistence type="predicted"/>
<accession>A0AC35FC54</accession>
<evidence type="ECO:0000313" key="1">
    <source>
        <dbReference type="Proteomes" id="UP000887580"/>
    </source>
</evidence>
<evidence type="ECO:0000313" key="2">
    <source>
        <dbReference type="WBParaSite" id="PS1159_v2.g1605.t1"/>
    </source>
</evidence>
<protein>
    <submittedName>
        <fullName evidence="2">Uncharacterized protein</fullName>
    </submittedName>
</protein>
<organism evidence="1 2">
    <name type="scientific">Panagrolaimus sp. PS1159</name>
    <dbReference type="NCBI Taxonomy" id="55785"/>
    <lineage>
        <taxon>Eukaryota</taxon>
        <taxon>Metazoa</taxon>
        <taxon>Ecdysozoa</taxon>
        <taxon>Nematoda</taxon>
        <taxon>Chromadorea</taxon>
        <taxon>Rhabditida</taxon>
        <taxon>Tylenchina</taxon>
        <taxon>Panagrolaimomorpha</taxon>
        <taxon>Panagrolaimoidea</taxon>
        <taxon>Panagrolaimidae</taxon>
        <taxon>Panagrolaimus</taxon>
    </lineage>
</organism>
<reference evidence="2" key="1">
    <citation type="submission" date="2022-11" db="UniProtKB">
        <authorList>
            <consortium name="WormBaseParasite"/>
        </authorList>
    </citation>
    <scope>IDENTIFICATION</scope>
</reference>